<proteinExistence type="predicted"/>
<dbReference type="EMBL" id="JAWIIV010000059">
    <property type="protein sequence ID" value="MEC4723547.1"/>
    <property type="molecule type" value="Genomic_DNA"/>
</dbReference>
<protein>
    <submittedName>
        <fullName evidence="1">Uncharacterized protein</fullName>
    </submittedName>
</protein>
<sequence length="91" mass="10502">MLISLDTVARYRPTDLLSRQAMRLMLYVEHPSIFLLIWTFGIGYSSPTQLIQAIEDNVIAKNELERYTDLFQTEVGSTFELQRSRGSTGTW</sequence>
<keyword evidence="2" id="KW-1185">Reference proteome</keyword>
<dbReference type="Proteomes" id="UP001352263">
    <property type="component" value="Unassembled WGS sequence"/>
</dbReference>
<reference evidence="1 2" key="1">
    <citation type="submission" date="2023-10" db="EMBL/GenBank/DDBJ databases">
        <title>Noviherbaspirillum sp. CPCC 100848 genome assembly.</title>
        <authorList>
            <person name="Li X.Y."/>
            <person name="Fang X.M."/>
        </authorList>
    </citation>
    <scope>NUCLEOTIDE SEQUENCE [LARGE SCALE GENOMIC DNA]</scope>
    <source>
        <strain evidence="1 2">CPCC 100848</strain>
    </source>
</reference>
<accession>A0ABU6JIN6</accession>
<evidence type="ECO:0000313" key="1">
    <source>
        <dbReference type="EMBL" id="MEC4723547.1"/>
    </source>
</evidence>
<name>A0ABU6JIN6_9BURK</name>
<evidence type="ECO:0000313" key="2">
    <source>
        <dbReference type="Proteomes" id="UP001352263"/>
    </source>
</evidence>
<gene>
    <name evidence="1" type="ORF">RY831_30875</name>
</gene>
<dbReference type="RefSeq" id="WP_326510161.1">
    <property type="nucleotide sequence ID" value="NZ_JAWIIV010000059.1"/>
</dbReference>
<organism evidence="1 2">
    <name type="scientific">Noviherbaspirillum album</name>
    <dbReference type="NCBI Taxonomy" id="3080276"/>
    <lineage>
        <taxon>Bacteria</taxon>
        <taxon>Pseudomonadati</taxon>
        <taxon>Pseudomonadota</taxon>
        <taxon>Betaproteobacteria</taxon>
        <taxon>Burkholderiales</taxon>
        <taxon>Oxalobacteraceae</taxon>
        <taxon>Noviherbaspirillum</taxon>
    </lineage>
</organism>
<comment type="caution">
    <text evidence="1">The sequence shown here is derived from an EMBL/GenBank/DDBJ whole genome shotgun (WGS) entry which is preliminary data.</text>
</comment>